<protein>
    <submittedName>
        <fullName evidence="1">Uncharacterized protein</fullName>
    </submittedName>
</protein>
<reference evidence="1 2" key="1">
    <citation type="journal article" date="2011" name="Stand. Genomic Sci.">
        <title>Non-contiguous finished genome sequence and contextual data of the filamentous soil bacterium Ktedonobacter racemifer type strain (SOSP1-21).</title>
        <authorList>
            <person name="Chang Y.J."/>
            <person name="Land M."/>
            <person name="Hauser L."/>
            <person name="Chertkov O."/>
            <person name="Del Rio T.G."/>
            <person name="Nolan M."/>
            <person name="Copeland A."/>
            <person name="Tice H."/>
            <person name="Cheng J.F."/>
            <person name="Lucas S."/>
            <person name="Han C."/>
            <person name="Goodwin L."/>
            <person name="Pitluck S."/>
            <person name="Ivanova N."/>
            <person name="Ovchinikova G."/>
            <person name="Pati A."/>
            <person name="Chen A."/>
            <person name="Palaniappan K."/>
            <person name="Mavromatis K."/>
            <person name="Liolios K."/>
            <person name="Brettin T."/>
            <person name="Fiebig A."/>
            <person name="Rohde M."/>
            <person name="Abt B."/>
            <person name="Goker M."/>
            <person name="Detter J.C."/>
            <person name="Woyke T."/>
            <person name="Bristow J."/>
            <person name="Eisen J.A."/>
            <person name="Markowitz V."/>
            <person name="Hugenholtz P."/>
            <person name="Kyrpides N.C."/>
            <person name="Klenk H.P."/>
            <person name="Lapidus A."/>
        </authorList>
    </citation>
    <scope>NUCLEOTIDE SEQUENCE [LARGE SCALE GENOMIC DNA]</scope>
    <source>
        <strain evidence="2">DSM 44963</strain>
    </source>
</reference>
<keyword evidence="2" id="KW-1185">Reference proteome</keyword>
<gene>
    <name evidence="1" type="ORF">Krac_8977</name>
</gene>
<dbReference type="EMBL" id="ADVG01000002">
    <property type="protein sequence ID" value="EFH87634.1"/>
    <property type="molecule type" value="Genomic_DNA"/>
</dbReference>
<proteinExistence type="predicted"/>
<dbReference type="STRING" id="485913.Krac_8977"/>
<organism evidence="1 2">
    <name type="scientific">Ktedonobacter racemifer DSM 44963</name>
    <dbReference type="NCBI Taxonomy" id="485913"/>
    <lineage>
        <taxon>Bacteria</taxon>
        <taxon>Bacillati</taxon>
        <taxon>Chloroflexota</taxon>
        <taxon>Ktedonobacteria</taxon>
        <taxon>Ktedonobacterales</taxon>
        <taxon>Ktedonobacteraceae</taxon>
        <taxon>Ktedonobacter</taxon>
    </lineage>
</organism>
<dbReference type="Proteomes" id="UP000004508">
    <property type="component" value="Unassembled WGS sequence"/>
</dbReference>
<sequence>MSSLCDPSVNIQTSSCSVPSTPSWFGELTFLAHSLRCVSIFSAISECVRFARRRFGLYEVIDFVAVLLGYAASSERILEAFYEHVQPFDDAFMALFGRERLPARSTLSSFLAALDQQAVEALLIVFLEDLFARPLEKVEKTGGLWDRQGTHWVVFDVDGTRQAARQRALPCTSDLPPAN</sequence>
<name>D6TQG7_KTERA</name>
<accession>D6TQG7</accession>
<evidence type="ECO:0000313" key="2">
    <source>
        <dbReference type="Proteomes" id="UP000004508"/>
    </source>
</evidence>
<comment type="caution">
    <text evidence="1">The sequence shown here is derived from an EMBL/GenBank/DDBJ whole genome shotgun (WGS) entry which is preliminary data.</text>
</comment>
<dbReference type="OrthoDB" id="150704at2"/>
<dbReference type="InParanoid" id="D6TQG7"/>
<dbReference type="AlphaFoldDB" id="D6TQG7"/>
<evidence type="ECO:0000313" key="1">
    <source>
        <dbReference type="EMBL" id="EFH87634.1"/>
    </source>
</evidence>